<gene>
    <name evidence="7" type="ORF">PSACC_01145</name>
</gene>
<dbReference type="EMBL" id="MTSL01000085">
    <property type="protein sequence ID" value="PJF19039.1"/>
    <property type="molecule type" value="Genomic_DNA"/>
</dbReference>
<evidence type="ECO:0000259" key="6">
    <source>
        <dbReference type="Pfam" id="PF04588"/>
    </source>
</evidence>
<dbReference type="Proteomes" id="UP000240830">
    <property type="component" value="Unassembled WGS sequence"/>
</dbReference>
<comment type="subcellular location">
    <subcellularLocation>
        <location evidence="1">Mitochondrion</location>
    </subcellularLocation>
</comment>
<dbReference type="AlphaFoldDB" id="A0A2H9TMU4"/>
<evidence type="ECO:0000256" key="3">
    <source>
        <dbReference type="ARBA" id="ARBA00022989"/>
    </source>
</evidence>
<protein>
    <recommendedName>
        <fullName evidence="6">HIG1 domain-containing protein</fullName>
    </recommendedName>
</protein>
<sequence>MEPTEQRNKRLEEEQARSDTAYKVSRNGFLRGASYGLAGGLGLSLLLSRFLATFGAGTFASEHAVYRLTRPAANQERSTTQAIVDHRLAIFGTAVSAAVLGTGYKVMQNSNTTGAQKFMNVRLYGQMAGLAAVMLMMGLTAARKTVPDEMRKEKK</sequence>
<dbReference type="Pfam" id="PF04588">
    <property type="entry name" value="HIG_1_N"/>
    <property type="match status" value="1"/>
</dbReference>
<proteinExistence type="predicted"/>
<name>A0A2H9TMU4_9FUNG</name>
<reference evidence="7 8" key="1">
    <citation type="submission" date="2016-10" db="EMBL/GenBank/DDBJ databases">
        <title>The genome of Paramicrosporidium saccamoebae is the missing link in understanding Cryptomycota and Microsporidia evolution.</title>
        <authorList>
            <person name="Quandt C.A."/>
            <person name="Beaudet D."/>
            <person name="Corsaro D."/>
            <person name="Michel R."/>
            <person name="Corradi N."/>
            <person name="James T."/>
        </authorList>
    </citation>
    <scope>NUCLEOTIDE SEQUENCE [LARGE SCALE GENOMIC DNA]</scope>
    <source>
        <strain evidence="7 8">KSL3</strain>
    </source>
</reference>
<evidence type="ECO:0000256" key="2">
    <source>
        <dbReference type="ARBA" id="ARBA00022692"/>
    </source>
</evidence>
<evidence type="ECO:0000256" key="4">
    <source>
        <dbReference type="ARBA" id="ARBA00023136"/>
    </source>
</evidence>
<evidence type="ECO:0000313" key="8">
    <source>
        <dbReference type="Proteomes" id="UP000240830"/>
    </source>
</evidence>
<keyword evidence="4 5" id="KW-0472">Membrane</keyword>
<accession>A0A2H9TMU4</accession>
<keyword evidence="2 5" id="KW-0812">Transmembrane</keyword>
<feature type="transmembrane region" description="Helical" evidence="5">
    <location>
        <begin position="88"/>
        <end position="107"/>
    </location>
</feature>
<feature type="domain" description="HIG1" evidence="6">
    <location>
        <begin position="86"/>
        <end position="135"/>
    </location>
</feature>
<evidence type="ECO:0000256" key="1">
    <source>
        <dbReference type="ARBA" id="ARBA00004173"/>
    </source>
</evidence>
<keyword evidence="3 5" id="KW-1133">Transmembrane helix</keyword>
<dbReference type="InterPro" id="IPR007667">
    <property type="entry name" value="Hypoxia_induced_domain"/>
</dbReference>
<comment type="caution">
    <text evidence="7">The sequence shown here is derived from an EMBL/GenBank/DDBJ whole genome shotgun (WGS) entry which is preliminary data.</text>
</comment>
<dbReference type="GO" id="GO:0005739">
    <property type="term" value="C:mitochondrion"/>
    <property type="evidence" value="ECO:0007669"/>
    <property type="project" value="UniProtKB-SubCell"/>
</dbReference>
<evidence type="ECO:0000313" key="7">
    <source>
        <dbReference type="EMBL" id="PJF19039.1"/>
    </source>
</evidence>
<evidence type="ECO:0000256" key="5">
    <source>
        <dbReference type="SAM" id="Phobius"/>
    </source>
</evidence>
<feature type="transmembrane region" description="Helical" evidence="5">
    <location>
        <begin position="127"/>
        <end position="146"/>
    </location>
</feature>
<organism evidence="7 8">
    <name type="scientific">Paramicrosporidium saccamoebae</name>
    <dbReference type="NCBI Taxonomy" id="1246581"/>
    <lineage>
        <taxon>Eukaryota</taxon>
        <taxon>Fungi</taxon>
        <taxon>Fungi incertae sedis</taxon>
        <taxon>Cryptomycota</taxon>
        <taxon>Cryptomycota incertae sedis</taxon>
        <taxon>Paramicrosporidium</taxon>
    </lineage>
</organism>
<keyword evidence="8" id="KW-1185">Reference proteome</keyword>